<dbReference type="AlphaFoldDB" id="A0A124EBH7"/>
<dbReference type="Gene3D" id="1.10.10.60">
    <property type="entry name" value="Homeodomain-like"/>
    <property type="match status" value="1"/>
</dbReference>
<dbReference type="OrthoDB" id="85471at2157"/>
<dbReference type="EMBL" id="LLYW01000010">
    <property type="protein sequence ID" value="KUH34096.1"/>
    <property type="molecule type" value="Genomic_DNA"/>
</dbReference>
<protein>
    <submittedName>
        <fullName evidence="2">DNA-binding protein</fullName>
    </submittedName>
</protein>
<dbReference type="InterPro" id="IPR006120">
    <property type="entry name" value="Resolvase_HTH_dom"/>
</dbReference>
<proteinExistence type="predicted"/>
<dbReference type="GO" id="GO:0000150">
    <property type="term" value="F:DNA strand exchange activity"/>
    <property type="evidence" value="ECO:0007669"/>
    <property type="project" value="InterPro"/>
</dbReference>
<dbReference type="Pfam" id="PF02796">
    <property type="entry name" value="HTH_7"/>
    <property type="match status" value="1"/>
</dbReference>
<reference evidence="2 3" key="1">
    <citation type="submission" date="2015-10" db="EMBL/GenBank/DDBJ databases">
        <title>Draft genome sequence of Thermococcus celericrescens strain DSM 17994.</title>
        <authorList>
            <person name="Hong S.-J."/>
            <person name="Park C.-E."/>
            <person name="Shin J.-H."/>
        </authorList>
    </citation>
    <scope>NUCLEOTIDE SEQUENCE [LARGE SCALE GENOMIC DNA]</scope>
    <source>
        <strain evidence="2 3">DSM 17994</strain>
    </source>
</reference>
<dbReference type="STRING" id="227598.APY94_03260"/>
<keyword evidence="2" id="KW-0238">DNA-binding</keyword>
<evidence type="ECO:0000313" key="3">
    <source>
        <dbReference type="Proteomes" id="UP000053462"/>
    </source>
</evidence>
<feature type="domain" description="Resolvase HTH" evidence="1">
    <location>
        <begin position="85"/>
        <end position="123"/>
    </location>
</feature>
<dbReference type="RefSeq" id="WP_058938273.1">
    <property type="nucleotide sequence ID" value="NZ_LLYW01000010.1"/>
</dbReference>
<comment type="caution">
    <text evidence="2">The sequence shown here is derived from an EMBL/GenBank/DDBJ whole genome shotgun (WGS) entry which is preliminary data.</text>
</comment>
<keyword evidence="3" id="KW-1185">Reference proteome</keyword>
<evidence type="ECO:0000313" key="2">
    <source>
        <dbReference type="EMBL" id="KUH34096.1"/>
    </source>
</evidence>
<dbReference type="GO" id="GO:0003677">
    <property type="term" value="F:DNA binding"/>
    <property type="evidence" value="ECO:0007669"/>
    <property type="project" value="UniProtKB-KW"/>
</dbReference>
<accession>A0A124EBH7</accession>
<name>A0A124EBH7_9EURY</name>
<dbReference type="Proteomes" id="UP000053462">
    <property type="component" value="Unassembled WGS sequence"/>
</dbReference>
<evidence type="ECO:0000259" key="1">
    <source>
        <dbReference type="Pfam" id="PF02796"/>
    </source>
</evidence>
<dbReference type="SUPFAM" id="SSF46689">
    <property type="entry name" value="Homeodomain-like"/>
    <property type="match status" value="1"/>
</dbReference>
<dbReference type="InterPro" id="IPR009057">
    <property type="entry name" value="Homeodomain-like_sf"/>
</dbReference>
<organism evidence="2 3">
    <name type="scientific">Thermococcus celericrescens</name>
    <dbReference type="NCBI Taxonomy" id="227598"/>
    <lineage>
        <taxon>Archaea</taxon>
        <taxon>Methanobacteriati</taxon>
        <taxon>Methanobacteriota</taxon>
        <taxon>Thermococci</taxon>
        <taxon>Thermococcales</taxon>
        <taxon>Thermococcaceae</taxon>
        <taxon>Thermococcus</taxon>
    </lineage>
</organism>
<sequence>MRVEIKARNNAELITKLRESLNEEVTEVYINLRPTKEILVRILERAPNVRKISCPPSLYPKVSKRVIAALAQMGIELVPEGYPRGRPRKYNERTIREVQNLLMKGVPAKEISTRMGIPLRTVYYLVEQTERKSNLKGT</sequence>
<gene>
    <name evidence="2" type="ORF">APY94_03260</name>
</gene>